<organism evidence="1 2">
    <name type="scientific">Fusarium decemcellulare</name>
    <dbReference type="NCBI Taxonomy" id="57161"/>
    <lineage>
        <taxon>Eukaryota</taxon>
        <taxon>Fungi</taxon>
        <taxon>Dikarya</taxon>
        <taxon>Ascomycota</taxon>
        <taxon>Pezizomycotina</taxon>
        <taxon>Sordariomycetes</taxon>
        <taxon>Hypocreomycetidae</taxon>
        <taxon>Hypocreales</taxon>
        <taxon>Nectriaceae</taxon>
        <taxon>Fusarium</taxon>
        <taxon>Fusarium decemcellulare species complex</taxon>
    </lineage>
</organism>
<dbReference type="EMBL" id="JANRMS010001505">
    <property type="protein sequence ID" value="KAJ3527795.1"/>
    <property type="molecule type" value="Genomic_DNA"/>
</dbReference>
<name>A0ACC1RXI6_9HYPO</name>
<reference evidence="1" key="1">
    <citation type="submission" date="2022-08" db="EMBL/GenBank/DDBJ databases">
        <title>Genome Sequence of Fusarium decemcellulare.</title>
        <authorList>
            <person name="Buettner E."/>
        </authorList>
    </citation>
    <scope>NUCLEOTIDE SEQUENCE</scope>
    <source>
        <strain evidence="1">Babe19</strain>
    </source>
</reference>
<evidence type="ECO:0000313" key="2">
    <source>
        <dbReference type="Proteomes" id="UP001148629"/>
    </source>
</evidence>
<proteinExistence type="predicted"/>
<keyword evidence="2" id="KW-1185">Reference proteome</keyword>
<dbReference type="Proteomes" id="UP001148629">
    <property type="component" value="Unassembled WGS sequence"/>
</dbReference>
<protein>
    <submittedName>
        <fullName evidence="1">Uncharacterized protein</fullName>
    </submittedName>
</protein>
<sequence length="542" mass="59006">MSENHDSDGEGRGGGGCPGGSSAPVPDPNSLQAFGLSFGQSFGQAFGQALGEQLNQGLDPSLGPTGLQRPAFDPASAVTPAVAQALAALAQPGRQIVPWEPRNGPEHNGNCRAEEAEVPVRDEELLNSRAENSALREQVAQLQTQLAHAQASLDSKNEEYEDVRDKMLSFRAEANRLKATLTTVESSLADSKQECQCLTSDLETANAAFRGADEKRQSLDKELGLVRNSYAASEERNFQLQTKNTNTLAHLEAERSKSKSREAELALSKESYRAITERRNELRSQLGGAHSYLRQFLMGSMTSDAGWMSAQVKIMLSDEGMVLIERSPETMSVWELLPAWAPGIRGQIASQDLNCITLQLVILFQLGCWDVASGACDVLCKLKASLLDSSTAAIPRWMGSFFFSVLSWAVSKASPDLVVRIAAWQILWLLYHQWPRVCDKTFLEGSVDPICRALRNGRPDFADLESYAQLKTVGPFDLVCPPDKSGVLFLDSAASTMRWVAMEMVDFGVFGLKLSPPAGSGETAIEVGVNTAQIVWALQHLR</sequence>
<gene>
    <name evidence="1" type="ORF">NM208_g10528</name>
</gene>
<evidence type="ECO:0000313" key="1">
    <source>
        <dbReference type="EMBL" id="KAJ3527795.1"/>
    </source>
</evidence>
<comment type="caution">
    <text evidence="1">The sequence shown here is derived from an EMBL/GenBank/DDBJ whole genome shotgun (WGS) entry which is preliminary data.</text>
</comment>
<accession>A0ACC1RXI6</accession>